<dbReference type="EMBL" id="BJVJ01000042">
    <property type="protein sequence ID" value="GEL24946.1"/>
    <property type="molecule type" value="Genomic_DNA"/>
</dbReference>
<evidence type="ECO:0000313" key="3">
    <source>
        <dbReference type="Proteomes" id="UP000321685"/>
    </source>
</evidence>
<feature type="domain" description="Stress-response A/B barrel" evidence="1">
    <location>
        <begin position="8"/>
        <end position="100"/>
    </location>
</feature>
<reference evidence="2 3" key="1">
    <citation type="submission" date="2019-07" db="EMBL/GenBank/DDBJ databases">
        <title>Whole genome shotgun sequence of Pseudonocardia sulfidoxydans NBRC 16205.</title>
        <authorList>
            <person name="Hosoyama A."/>
            <person name="Uohara A."/>
            <person name="Ohji S."/>
            <person name="Ichikawa N."/>
        </authorList>
    </citation>
    <scope>NUCLEOTIDE SEQUENCE [LARGE SCALE GENOMIC DNA]</scope>
    <source>
        <strain evidence="2 3">NBRC 16205</strain>
    </source>
</reference>
<dbReference type="InterPro" id="IPR011008">
    <property type="entry name" value="Dimeric_a/b-barrel"/>
</dbReference>
<protein>
    <recommendedName>
        <fullName evidence="1">Stress-response A/B barrel domain-containing protein</fullName>
    </recommendedName>
</protein>
<dbReference type="PROSITE" id="PS51502">
    <property type="entry name" value="S_R_A_B_BARREL"/>
    <property type="match status" value="1"/>
</dbReference>
<organism evidence="2 3">
    <name type="scientific">Pseudonocardia sulfidoxydans NBRC 16205</name>
    <dbReference type="NCBI Taxonomy" id="1223511"/>
    <lineage>
        <taxon>Bacteria</taxon>
        <taxon>Bacillati</taxon>
        <taxon>Actinomycetota</taxon>
        <taxon>Actinomycetes</taxon>
        <taxon>Pseudonocardiales</taxon>
        <taxon>Pseudonocardiaceae</taxon>
        <taxon>Pseudonocardia</taxon>
    </lineage>
</organism>
<gene>
    <name evidence="2" type="ORF">PSU4_39000</name>
</gene>
<dbReference type="Proteomes" id="UP000321685">
    <property type="component" value="Unassembled WGS sequence"/>
</dbReference>
<dbReference type="SMART" id="SM00886">
    <property type="entry name" value="Dabb"/>
    <property type="match status" value="1"/>
</dbReference>
<dbReference type="AlphaFoldDB" id="A0A511DJF9"/>
<accession>A0A511DJF9</accession>
<sequence>MWHRGRVIRNVVVGTVKDGVTTEQIEQALAAIRGMQVPGVELDVHTGVDLGLREGNANFAITVDVADEAAYQAYDADDEHNRIRRELFAPISASIQRIQIRL</sequence>
<dbReference type="InterPro" id="IPR013097">
    <property type="entry name" value="Dabb"/>
</dbReference>
<proteinExistence type="predicted"/>
<dbReference type="Gene3D" id="3.30.70.100">
    <property type="match status" value="1"/>
</dbReference>
<evidence type="ECO:0000259" key="1">
    <source>
        <dbReference type="PROSITE" id="PS51502"/>
    </source>
</evidence>
<dbReference type="SUPFAM" id="SSF54909">
    <property type="entry name" value="Dimeric alpha+beta barrel"/>
    <property type="match status" value="1"/>
</dbReference>
<comment type="caution">
    <text evidence="2">The sequence shown here is derived from an EMBL/GenBank/DDBJ whole genome shotgun (WGS) entry which is preliminary data.</text>
</comment>
<evidence type="ECO:0000313" key="2">
    <source>
        <dbReference type="EMBL" id="GEL24946.1"/>
    </source>
</evidence>
<keyword evidence="3" id="KW-1185">Reference proteome</keyword>
<dbReference type="Pfam" id="PF07876">
    <property type="entry name" value="Dabb"/>
    <property type="match status" value="1"/>
</dbReference>
<name>A0A511DJF9_9PSEU</name>